<accession>A0ACB7SLB3</accession>
<reference evidence="1" key="1">
    <citation type="submission" date="2020-05" db="EMBL/GenBank/DDBJ databases">
        <title>Large-scale comparative analyses of tick genomes elucidate their genetic diversity and vector capacities.</title>
        <authorList>
            <person name="Jia N."/>
            <person name="Wang J."/>
            <person name="Shi W."/>
            <person name="Du L."/>
            <person name="Sun Y."/>
            <person name="Zhan W."/>
            <person name="Jiang J."/>
            <person name="Wang Q."/>
            <person name="Zhang B."/>
            <person name="Ji P."/>
            <person name="Sakyi L.B."/>
            <person name="Cui X."/>
            <person name="Yuan T."/>
            <person name="Jiang B."/>
            <person name="Yang W."/>
            <person name="Lam T.T.-Y."/>
            <person name="Chang Q."/>
            <person name="Ding S."/>
            <person name="Wang X."/>
            <person name="Zhu J."/>
            <person name="Ruan X."/>
            <person name="Zhao L."/>
            <person name="Wei J."/>
            <person name="Que T."/>
            <person name="Du C."/>
            <person name="Cheng J."/>
            <person name="Dai P."/>
            <person name="Han X."/>
            <person name="Huang E."/>
            <person name="Gao Y."/>
            <person name="Liu J."/>
            <person name="Shao H."/>
            <person name="Ye R."/>
            <person name="Li L."/>
            <person name="Wei W."/>
            <person name="Wang X."/>
            <person name="Wang C."/>
            <person name="Yang T."/>
            <person name="Huo Q."/>
            <person name="Li W."/>
            <person name="Guo W."/>
            <person name="Chen H."/>
            <person name="Zhou L."/>
            <person name="Ni X."/>
            <person name="Tian J."/>
            <person name="Zhou Y."/>
            <person name="Sheng Y."/>
            <person name="Liu T."/>
            <person name="Pan Y."/>
            <person name="Xia L."/>
            <person name="Li J."/>
            <person name="Zhao F."/>
            <person name="Cao W."/>
        </authorList>
    </citation>
    <scope>NUCLEOTIDE SEQUENCE</scope>
    <source>
        <strain evidence="1">Hyas-2018</strain>
    </source>
</reference>
<gene>
    <name evidence="1" type="ORF">HPB50_018688</name>
</gene>
<dbReference type="EMBL" id="CM023484">
    <property type="protein sequence ID" value="KAH6933907.1"/>
    <property type="molecule type" value="Genomic_DNA"/>
</dbReference>
<organism evidence="1 2">
    <name type="scientific">Hyalomma asiaticum</name>
    <name type="common">Tick</name>
    <dbReference type="NCBI Taxonomy" id="266040"/>
    <lineage>
        <taxon>Eukaryota</taxon>
        <taxon>Metazoa</taxon>
        <taxon>Ecdysozoa</taxon>
        <taxon>Arthropoda</taxon>
        <taxon>Chelicerata</taxon>
        <taxon>Arachnida</taxon>
        <taxon>Acari</taxon>
        <taxon>Parasitiformes</taxon>
        <taxon>Ixodida</taxon>
        <taxon>Ixodoidea</taxon>
        <taxon>Ixodidae</taxon>
        <taxon>Hyalomminae</taxon>
        <taxon>Hyalomma</taxon>
    </lineage>
</organism>
<name>A0ACB7SLB3_HYAAI</name>
<sequence>MDPDPPSHAAEATGRSKMARRNRKIKAHKKHHGAVEDQSATVPAAVEPVGEASEHSTEEAAPSGKETQPQEDATSLGRSSHHTLDDRVEGINVSKPSVDATKSTSSANSVTPRAEEMAPAEELPTLAVQHEEKTGAVALDEPSLLPVQGLPLKKSVPRLSQVTTGDVHLKNQDASRVSPVMPSSDRSTARLTTERGSCGKLAPPSHFQPIPVNPRPTLQPFAVAIIGAHMTTSIGVSLLMVVIFAKRSGLAGDVCRSLECREYTKLLASSIDTTISPCNSFTRFVCGKWERNNELSVRETLYERALDRMTRHLLTIDVPSSGQNSVQRAAAVYRSCLNVLQGKSDEVSSVKGALSEAGIVWPRHPDPSHVDLVHTLMYTSLRLGWDVVLCLVPRLSEERTTLLLNPGRAFRHLAQRRPNVGSTFDAYFNTLKKAFGSGDNDEANISESVLVEDIIRRNLTTTYLLRTPRRVLSEATYAPLAGHRWKAALSNLTLNVRNLEFVTTAHEYVVQFLTLWQTMGEKQAHYLTSWAVVQVAALYANRELIFSYHGGSTRRALVYHGAFCVGAAYAFSHRAVLLHYSAEVTRGNTRADAERLVTSVVDALFRRLASWPLYREGIQFVNQWSTLSQHVLGFDVEDKAPGVVGYDMTTISFVDNWRKSTLLPDNSNDSTIIDALDSLALLALFYEARSFQLLPVALSFPVFDVSLVAAVNYGGLGGHVASALGLLLEEAYSAAYAGVSAGSRFGNLTACITAQSGQPDSKAAVAVALTASALFDAYVDEDPLPAIVPGMERFTGAQMLFVSLCFALCESGHTITEICDPALRNVAAFADAFQCAKHAPMNPPHRCEVP</sequence>
<evidence type="ECO:0000313" key="2">
    <source>
        <dbReference type="Proteomes" id="UP000821845"/>
    </source>
</evidence>
<proteinExistence type="predicted"/>
<comment type="caution">
    <text evidence="1">The sequence shown here is derived from an EMBL/GenBank/DDBJ whole genome shotgun (WGS) entry which is preliminary data.</text>
</comment>
<dbReference type="Proteomes" id="UP000821845">
    <property type="component" value="Chromosome 4"/>
</dbReference>
<keyword evidence="2" id="KW-1185">Reference proteome</keyword>
<evidence type="ECO:0000313" key="1">
    <source>
        <dbReference type="EMBL" id="KAH6933907.1"/>
    </source>
</evidence>
<protein>
    <submittedName>
        <fullName evidence="1">Uncharacterized protein</fullName>
    </submittedName>
</protein>